<dbReference type="RefSeq" id="WP_380187293.1">
    <property type="nucleotide sequence ID" value="NZ_JBHTBQ010000012.1"/>
</dbReference>
<dbReference type="Proteomes" id="UP001596473">
    <property type="component" value="Unassembled WGS sequence"/>
</dbReference>
<evidence type="ECO:0000256" key="1">
    <source>
        <dbReference type="ARBA" id="ARBA00004496"/>
    </source>
</evidence>
<name>A0ABW2QW17_9NEIS</name>
<evidence type="ECO:0000256" key="3">
    <source>
        <dbReference type="ARBA" id="ARBA00020594"/>
    </source>
</evidence>
<comment type="caution">
    <text evidence="7">The sequence shown here is derived from an EMBL/GenBank/DDBJ whole genome shotgun (WGS) entry which is preliminary data.</text>
</comment>
<evidence type="ECO:0000256" key="5">
    <source>
        <dbReference type="ARBA" id="ARBA00022603"/>
    </source>
</evidence>
<keyword evidence="5 7" id="KW-0489">Methyltransferase</keyword>
<comment type="subcellular location">
    <subcellularLocation>
        <location evidence="1">Cytoplasm</location>
    </subcellularLocation>
</comment>
<dbReference type="Pfam" id="PF10294">
    <property type="entry name" value="Methyltransf_16"/>
    <property type="match status" value="1"/>
</dbReference>
<proteinExistence type="predicted"/>
<accession>A0ABW2QW17</accession>
<dbReference type="Gene3D" id="3.40.50.150">
    <property type="entry name" value="Vaccinia Virus protein VP39"/>
    <property type="match status" value="1"/>
</dbReference>
<sequence length="228" mass="25270">MPYSTPLGYQVKTQDIAVAGGLDLNIRSLLDIQQYFDPLGEAENAGISPACWPLFGQIWPSAQKLADLMQVYVLGERRILEIGCGLALASMVVHRRNGDITASDCHPLTETFLKANLQLNTLPALKYSTGNWDRINPELGQFDVIIGSDVLYERNQPAALSAFIDRHAAPHAEVLIIDPNRGNRSAFNRQMAANGFSLSETLINKPLHDGRAYKGRLLKYERELAKHS</sequence>
<evidence type="ECO:0000256" key="4">
    <source>
        <dbReference type="ARBA" id="ARBA00022490"/>
    </source>
</evidence>
<dbReference type="CDD" id="cd02440">
    <property type="entry name" value="AdoMet_MTases"/>
    <property type="match status" value="1"/>
</dbReference>
<evidence type="ECO:0000313" key="8">
    <source>
        <dbReference type="Proteomes" id="UP001596473"/>
    </source>
</evidence>
<dbReference type="InterPro" id="IPR029063">
    <property type="entry name" value="SAM-dependent_MTases_sf"/>
</dbReference>
<dbReference type="EMBL" id="JBHTBQ010000012">
    <property type="protein sequence ID" value="MFC7419678.1"/>
    <property type="molecule type" value="Genomic_DNA"/>
</dbReference>
<gene>
    <name evidence="7" type="ORF">ACFQNF_07265</name>
</gene>
<protein>
    <recommendedName>
        <fullName evidence="3">Calmodulin-lysine N-methyltransferase</fullName>
        <ecNumber evidence="2">2.1.1.60</ecNumber>
    </recommendedName>
</protein>
<keyword evidence="8" id="KW-1185">Reference proteome</keyword>
<dbReference type="PANTHER" id="PTHR13539:SF3">
    <property type="entry name" value="CALMODULIN-LYSINE N-METHYLTRANSFERASE"/>
    <property type="match status" value="1"/>
</dbReference>
<dbReference type="SUPFAM" id="SSF53335">
    <property type="entry name" value="S-adenosyl-L-methionine-dependent methyltransferases"/>
    <property type="match status" value="1"/>
</dbReference>
<dbReference type="PANTHER" id="PTHR13539">
    <property type="entry name" value="CALMODULIN-LYSINE N-METHYLTRANSFERASE"/>
    <property type="match status" value="1"/>
</dbReference>
<organism evidence="7 8">
    <name type="scientific">Iodobacter arcticus</name>
    <dbReference type="NCBI Taxonomy" id="590593"/>
    <lineage>
        <taxon>Bacteria</taxon>
        <taxon>Pseudomonadati</taxon>
        <taxon>Pseudomonadota</taxon>
        <taxon>Betaproteobacteria</taxon>
        <taxon>Neisseriales</taxon>
        <taxon>Chitinibacteraceae</taxon>
        <taxon>Iodobacter</taxon>
    </lineage>
</organism>
<evidence type="ECO:0000256" key="6">
    <source>
        <dbReference type="ARBA" id="ARBA00022679"/>
    </source>
</evidence>
<dbReference type="GO" id="GO:0008168">
    <property type="term" value="F:methyltransferase activity"/>
    <property type="evidence" value="ECO:0007669"/>
    <property type="project" value="UniProtKB-KW"/>
</dbReference>
<reference evidence="8" key="1">
    <citation type="journal article" date="2019" name="Int. J. Syst. Evol. Microbiol.">
        <title>The Global Catalogue of Microorganisms (GCM) 10K type strain sequencing project: providing services to taxonomists for standard genome sequencing and annotation.</title>
        <authorList>
            <consortium name="The Broad Institute Genomics Platform"/>
            <consortium name="The Broad Institute Genome Sequencing Center for Infectious Disease"/>
            <person name="Wu L."/>
            <person name="Ma J."/>
        </authorList>
    </citation>
    <scope>NUCLEOTIDE SEQUENCE [LARGE SCALE GENOMIC DNA]</scope>
    <source>
        <strain evidence="8">CCUG 62945</strain>
    </source>
</reference>
<evidence type="ECO:0000313" key="7">
    <source>
        <dbReference type="EMBL" id="MFC7419678.1"/>
    </source>
</evidence>
<dbReference type="InterPro" id="IPR025800">
    <property type="entry name" value="CaM-Lys-N-MeTrfase"/>
</dbReference>
<keyword evidence="6" id="KW-0808">Transferase</keyword>
<dbReference type="InterPro" id="IPR019410">
    <property type="entry name" value="Methyltransf_16"/>
</dbReference>
<dbReference type="EC" id="2.1.1.60" evidence="2"/>
<dbReference type="GO" id="GO:0032259">
    <property type="term" value="P:methylation"/>
    <property type="evidence" value="ECO:0007669"/>
    <property type="project" value="UniProtKB-KW"/>
</dbReference>
<evidence type="ECO:0000256" key="2">
    <source>
        <dbReference type="ARBA" id="ARBA00011914"/>
    </source>
</evidence>
<keyword evidence="4" id="KW-0963">Cytoplasm</keyword>